<dbReference type="Proteomes" id="UP000812270">
    <property type="component" value="Unassembled WGS sequence"/>
</dbReference>
<reference evidence="1" key="1">
    <citation type="submission" date="2021-06" db="EMBL/GenBank/DDBJ databases">
        <authorList>
            <person name="Huq M.A."/>
        </authorList>
    </citation>
    <scope>NUCLEOTIDE SEQUENCE</scope>
    <source>
        <strain evidence="1">MAH-26</strain>
    </source>
</reference>
<dbReference type="EMBL" id="JAHSPG010000013">
    <property type="protein sequence ID" value="MBV4358903.1"/>
    <property type="molecule type" value="Genomic_DNA"/>
</dbReference>
<dbReference type="RefSeq" id="WP_217792624.1">
    <property type="nucleotide sequence ID" value="NZ_JAHSPG010000013.1"/>
</dbReference>
<accession>A0A9E2SCS3</accession>
<dbReference type="AlphaFoldDB" id="A0A9E2SCS3"/>
<sequence length="252" mass="28195">MKRKGFKILLIAVLSTAGVIALARTVYVKNDGRKKLPSADLKEELRKMYSNTLTDSTIGVAATIRLFDGENPTIKKEEKTFSFYKSGEKLYSRLDNMQTLSDGKIVVQLDTVNKFVVVAAASAGENMQMASPLMLQQLVSDSALSSITGFVEEENGNHIATFSNPNTPQIKSCSFTYDTLRYAISKASMAWWKDGVATDTTNAKRVWLTNIDYKKVMDVKYDVDAMINEIVIVKDNNVTLTEKYKDFQLRVL</sequence>
<evidence type="ECO:0000313" key="1">
    <source>
        <dbReference type="EMBL" id="MBV4358903.1"/>
    </source>
</evidence>
<proteinExistence type="predicted"/>
<name>A0A9E2SCS3_9BACT</name>
<gene>
    <name evidence="1" type="ORF">KTO63_17180</name>
</gene>
<keyword evidence="2" id="KW-1185">Reference proteome</keyword>
<comment type="caution">
    <text evidence="1">The sequence shown here is derived from an EMBL/GenBank/DDBJ whole genome shotgun (WGS) entry which is preliminary data.</text>
</comment>
<organism evidence="1 2">
    <name type="scientific">Pinibacter aurantiacus</name>
    <dbReference type="NCBI Taxonomy" id="2851599"/>
    <lineage>
        <taxon>Bacteria</taxon>
        <taxon>Pseudomonadati</taxon>
        <taxon>Bacteroidota</taxon>
        <taxon>Chitinophagia</taxon>
        <taxon>Chitinophagales</taxon>
        <taxon>Chitinophagaceae</taxon>
        <taxon>Pinibacter</taxon>
    </lineage>
</organism>
<protein>
    <submittedName>
        <fullName evidence="1">Uncharacterized protein</fullName>
    </submittedName>
</protein>
<evidence type="ECO:0000313" key="2">
    <source>
        <dbReference type="Proteomes" id="UP000812270"/>
    </source>
</evidence>